<dbReference type="Pfam" id="PF03732">
    <property type="entry name" value="Retrotrans_gag"/>
    <property type="match status" value="1"/>
</dbReference>
<dbReference type="EMBL" id="JBDFQZ010000010">
    <property type="protein sequence ID" value="KAK9682134.1"/>
    <property type="molecule type" value="Genomic_DNA"/>
</dbReference>
<organism evidence="3 4">
    <name type="scientific">Saponaria officinalis</name>
    <name type="common">Common soapwort</name>
    <name type="synonym">Lychnis saponaria</name>
    <dbReference type="NCBI Taxonomy" id="3572"/>
    <lineage>
        <taxon>Eukaryota</taxon>
        <taxon>Viridiplantae</taxon>
        <taxon>Streptophyta</taxon>
        <taxon>Embryophyta</taxon>
        <taxon>Tracheophyta</taxon>
        <taxon>Spermatophyta</taxon>
        <taxon>Magnoliopsida</taxon>
        <taxon>eudicotyledons</taxon>
        <taxon>Gunneridae</taxon>
        <taxon>Pentapetalae</taxon>
        <taxon>Caryophyllales</taxon>
        <taxon>Caryophyllaceae</taxon>
        <taxon>Caryophylleae</taxon>
        <taxon>Saponaria</taxon>
    </lineage>
</organism>
<keyword evidence="4" id="KW-1185">Reference proteome</keyword>
<comment type="caution">
    <text evidence="3">The sequence shown here is derived from an EMBL/GenBank/DDBJ whole genome shotgun (WGS) entry which is preliminary data.</text>
</comment>
<dbReference type="InterPro" id="IPR005162">
    <property type="entry name" value="Retrotrans_gag_dom"/>
</dbReference>
<protein>
    <recommendedName>
        <fullName evidence="2">Retrotransposon gag domain-containing protein</fullName>
    </recommendedName>
</protein>
<dbReference type="Proteomes" id="UP001443914">
    <property type="component" value="Unassembled WGS sequence"/>
</dbReference>
<evidence type="ECO:0000256" key="1">
    <source>
        <dbReference type="SAM" id="MobiDB-lite"/>
    </source>
</evidence>
<dbReference type="PANTHER" id="PTHR33223:SF3">
    <property type="match status" value="1"/>
</dbReference>
<proteinExistence type="predicted"/>
<evidence type="ECO:0000313" key="3">
    <source>
        <dbReference type="EMBL" id="KAK9682134.1"/>
    </source>
</evidence>
<sequence>MNTCRGKGPLLFDSEIEKTARRTRNEFLRKQKEEREAQLLLESFYIDTLFVEEEMARERTSRELSAPTLEAQPLNIVFPDLERPLKLNSGFINPLPKFYGRINKNPQRHLQEFIVVCSTMQLDGVEQDQIKLRAFPFSLVDAAKDWLYYLPAGCIATWTALENAFLEKNLPASRIGAIRKEICGIKQRADKSLYDYRERFNRLCASYKSIIDAASGSVLMNKTATEAKQLIDNMALNSQQYSFRDDIKGVSGIDLSGIKNELQENSQQIANLTTLMSKLVSSNSHVMNVSHAPNENSLMAKDVNALNGFPNSYQKKYDPFSPTYNEGWRDNPNLRYGPPRPNQSYGAPRNFIPNNANPQSQNSHASPSLEDMLKQLTTQIGQFHSQGTQYQQKTDAHLRQLDAQISQVCK</sequence>
<gene>
    <name evidence="3" type="ORF">RND81_10G053000</name>
</gene>
<feature type="domain" description="Retrotransposon gag" evidence="2">
    <location>
        <begin position="134"/>
        <end position="208"/>
    </location>
</feature>
<evidence type="ECO:0000313" key="4">
    <source>
        <dbReference type="Proteomes" id="UP001443914"/>
    </source>
</evidence>
<name>A0AAW1HYX4_SAPOF</name>
<reference evidence="3" key="1">
    <citation type="submission" date="2024-03" db="EMBL/GenBank/DDBJ databases">
        <title>WGS assembly of Saponaria officinalis var. Norfolk2.</title>
        <authorList>
            <person name="Jenkins J."/>
            <person name="Shu S."/>
            <person name="Grimwood J."/>
            <person name="Barry K."/>
            <person name="Goodstein D."/>
            <person name="Schmutz J."/>
            <person name="Leebens-Mack J."/>
            <person name="Osbourn A."/>
        </authorList>
    </citation>
    <scope>NUCLEOTIDE SEQUENCE [LARGE SCALE GENOMIC DNA]</scope>
    <source>
        <strain evidence="3">JIC</strain>
    </source>
</reference>
<evidence type="ECO:0000259" key="2">
    <source>
        <dbReference type="Pfam" id="PF03732"/>
    </source>
</evidence>
<accession>A0AAW1HYX4</accession>
<feature type="region of interest" description="Disordered" evidence="1">
    <location>
        <begin position="317"/>
        <end position="368"/>
    </location>
</feature>
<dbReference type="PANTHER" id="PTHR33223">
    <property type="entry name" value="CCHC-TYPE DOMAIN-CONTAINING PROTEIN"/>
    <property type="match status" value="1"/>
</dbReference>
<feature type="compositionally biased region" description="Polar residues" evidence="1">
    <location>
        <begin position="352"/>
        <end position="366"/>
    </location>
</feature>
<dbReference type="AlphaFoldDB" id="A0AAW1HYX4"/>